<feature type="region of interest" description="Disordered" evidence="5">
    <location>
        <begin position="1"/>
        <end position="203"/>
    </location>
</feature>
<organism evidence="7 8">
    <name type="scientific">Cyphellophora europaea (strain CBS 101466)</name>
    <name type="common">Phialophora europaea</name>
    <dbReference type="NCBI Taxonomy" id="1220924"/>
    <lineage>
        <taxon>Eukaryota</taxon>
        <taxon>Fungi</taxon>
        <taxon>Dikarya</taxon>
        <taxon>Ascomycota</taxon>
        <taxon>Pezizomycotina</taxon>
        <taxon>Eurotiomycetes</taxon>
        <taxon>Chaetothyriomycetidae</taxon>
        <taxon>Chaetothyriales</taxon>
        <taxon>Cyphellophoraceae</taxon>
        <taxon>Cyphellophora</taxon>
    </lineage>
</organism>
<name>W2RQ74_CYPE1</name>
<evidence type="ECO:0000256" key="4">
    <source>
        <dbReference type="ARBA" id="ARBA00023242"/>
    </source>
</evidence>
<dbReference type="Gene3D" id="3.10.590.10">
    <property type="entry name" value="ph1033 like domains"/>
    <property type="match status" value="1"/>
</dbReference>
<dbReference type="GeneID" id="19974003"/>
<feature type="domain" description="EVE" evidence="6">
    <location>
        <begin position="227"/>
        <end position="385"/>
    </location>
</feature>
<protein>
    <recommendedName>
        <fullName evidence="2">Thymocyte nuclear protein 1</fullName>
    </recommendedName>
</protein>
<dbReference type="InterPro" id="IPR002740">
    <property type="entry name" value="EVE_domain"/>
</dbReference>
<feature type="compositionally biased region" description="Polar residues" evidence="5">
    <location>
        <begin position="25"/>
        <end position="59"/>
    </location>
</feature>
<sequence>MRGGPARKKVRIGDNATVIGDDDNNNYSNHEASRASTPASTGRQRRSTSNENPQYNFTRQKAVANLGGDAPAALRPQASRAKTAAAAAAAGKTDGVKRRGRSPKKTGADEGGEVELDGDEETPVKKGAEGGRKGILKNKNPNSAVVAEPAAEAEAEVKAAAPAKKGRGRPKQVGNATVDDREPLKKVQKGRGRQPKTKKADEVDGLTDEEALHKSSLLHESVDPEIQYWLMKAEPDSRMEKGVDVKFSIDDLAAKTEPEGWDGVRNPVARNNMRAMRVNDLAFFYHSNCKKPAIVGVMRIVEEHSIDESAFDPDHPYYDPKSDRAKPKWELVKVDFVKKFENEIGLKELRTFASPGGALENMQMLKQSRLSVSSVSPAEWRFILEQLGEPIGLGQPSKSGGYEGDTDGEVEAQELEDGKAPASSFETPVNRVNGVEDESSDGDLNADADGHLEMARKQLQYTTVSLGESVEAGDLS</sequence>
<dbReference type="PANTHER" id="PTHR14087:SF7">
    <property type="entry name" value="THYMOCYTE NUCLEAR PROTEIN 1"/>
    <property type="match status" value="1"/>
</dbReference>
<dbReference type="Proteomes" id="UP000030752">
    <property type="component" value="Unassembled WGS sequence"/>
</dbReference>
<dbReference type="Pfam" id="PF01878">
    <property type="entry name" value="EVE"/>
    <property type="match status" value="1"/>
</dbReference>
<feature type="compositionally biased region" description="Basic residues" evidence="5">
    <location>
        <begin position="186"/>
        <end position="197"/>
    </location>
</feature>
<evidence type="ECO:0000256" key="1">
    <source>
        <dbReference type="ARBA" id="ARBA00004123"/>
    </source>
</evidence>
<dbReference type="SUPFAM" id="SSF88697">
    <property type="entry name" value="PUA domain-like"/>
    <property type="match status" value="1"/>
</dbReference>
<feature type="compositionally biased region" description="Basic residues" evidence="5">
    <location>
        <begin position="1"/>
        <end position="10"/>
    </location>
</feature>
<dbReference type="EMBL" id="KB822722">
    <property type="protein sequence ID" value="ETN38627.1"/>
    <property type="molecule type" value="Genomic_DNA"/>
</dbReference>
<dbReference type="FunFam" id="3.10.590.10:FF:000003">
    <property type="entry name" value="Thymocyte nuclear protein 1"/>
    <property type="match status" value="1"/>
</dbReference>
<keyword evidence="3" id="KW-0597">Phosphoprotein</keyword>
<keyword evidence="8" id="KW-1185">Reference proteome</keyword>
<dbReference type="eggNOG" id="KOG3383">
    <property type="taxonomic scope" value="Eukaryota"/>
</dbReference>
<dbReference type="PANTHER" id="PTHR14087">
    <property type="entry name" value="THYMOCYTE NUCLEAR PROTEIN 1"/>
    <property type="match status" value="1"/>
</dbReference>
<comment type="subcellular location">
    <subcellularLocation>
        <location evidence="1">Nucleus</location>
    </subcellularLocation>
</comment>
<dbReference type="InterPro" id="IPR015947">
    <property type="entry name" value="PUA-like_sf"/>
</dbReference>
<dbReference type="STRING" id="1220924.W2RQ74"/>
<dbReference type="VEuPathDB" id="FungiDB:HMPREF1541_06664"/>
<evidence type="ECO:0000256" key="5">
    <source>
        <dbReference type="SAM" id="MobiDB-lite"/>
    </source>
</evidence>
<keyword evidence="4" id="KW-0539">Nucleus</keyword>
<feature type="compositionally biased region" description="Basic and acidic residues" evidence="5">
    <location>
        <begin position="122"/>
        <end position="132"/>
    </location>
</feature>
<evidence type="ECO:0000256" key="2">
    <source>
        <dbReference type="ARBA" id="ARBA00014654"/>
    </source>
</evidence>
<evidence type="ECO:0000256" key="3">
    <source>
        <dbReference type="ARBA" id="ARBA00022553"/>
    </source>
</evidence>
<dbReference type="InterPro" id="IPR047197">
    <property type="entry name" value="THYN1-like_EVE"/>
</dbReference>
<dbReference type="HOGENOM" id="CLU_041799_0_0_1"/>
<dbReference type="InterPro" id="IPR052181">
    <property type="entry name" value="5hmC_binding"/>
</dbReference>
<dbReference type="AlphaFoldDB" id="W2RQ74"/>
<reference evidence="7 8" key="1">
    <citation type="submission" date="2013-03" db="EMBL/GenBank/DDBJ databases">
        <title>The Genome Sequence of Phialophora europaea CBS 101466.</title>
        <authorList>
            <consortium name="The Broad Institute Genomics Platform"/>
            <person name="Cuomo C."/>
            <person name="de Hoog S."/>
            <person name="Gorbushina A."/>
            <person name="Walker B."/>
            <person name="Young S.K."/>
            <person name="Zeng Q."/>
            <person name="Gargeya S."/>
            <person name="Fitzgerald M."/>
            <person name="Haas B."/>
            <person name="Abouelleil A."/>
            <person name="Allen A.W."/>
            <person name="Alvarado L."/>
            <person name="Arachchi H.M."/>
            <person name="Berlin A.M."/>
            <person name="Chapman S.B."/>
            <person name="Gainer-Dewar J."/>
            <person name="Goldberg J."/>
            <person name="Griggs A."/>
            <person name="Gujja S."/>
            <person name="Hansen M."/>
            <person name="Howarth C."/>
            <person name="Imamovic A."/>
            <person name="Ireland A."/>
            <person name="Larimer J."/>
            <person name="McCowan C."/>
            <person name="Murphy C."/>
            <person name="Pearson M."/>
            <person name="Poon T.W."/>
            <person name="Priest M."/>
            <person name="Roberts A."/>
            <person name="Saif S."/>
            <person name="Shea T."/>
            <person name="Sisk P."/>
            <person name="Sykes S."/>
            <person name="Wortman J."/>
            <person name="Nusbaum C."/>
            <person name="Birren B."/>
        </authorList>
    </citation>
    <scope>NUCLEOTIDE SEQUENCE [LARGE SCALE GENOMIC DNA]</scope>
    <source>
        <strain evidence="7 8">CBS 101466</strain>
    </source>
</reference>
<dbReference type="GO" id="GO:0005634">
    <property type="term" value="C:nucleus"/>
    <property type="evidence" value="ECO:0007669"/>
    <property type="project" value="UniProtKB-SubCell"/>
</dbReference>
<feature type="compositionally biased region" description="Acidic residues" evidence="5">
    <location>
        <begin position="404"/>
        <end position="415"/>
    </location>
</feature>
<feature type="compositionally biased region" description="Acidic residues" evidence="5">
    <location>
        <begin position="435"/>
        <end position="446"/>
    </location>
</feature>
<proteinExistence type="predicted"/>
<dbReference type="RefSeq" id="XP_008719216.1">
    <property type="nucleotide sequence ID" value="XM_008720994.1"/>
</dbReference>
<gene>
    <name evidence="7" type="ORF">HMPREF1541_06664</name>
</gene>
<feature type="compositionally biased region" description="Acidic residues" evidence="5">
    <location>
        <begin position="110"/>
        <end position="121"/>
    </location>
</feature>
<accession>W2RQ74</accession>
<evidence type="ECO:0000313" key="7">
    <source>
        <dbReference type="EMBL" id="ETN38627.1"/>
    </source>
</evidence>
<feature type="compositionally biased region" description="Low complexity" evidence="5">
    <location>
        <begin position="144"/>
        <end position="163"/>
    </location>
</feature>
<evidence type="ECO:0000313" key="8">
    <source>
        <dbReference type="Proteomes" id="UP000030752"/>
    </source>
</evidence>
<dbReference type="CDD" id="cd21133">
    <property type="entry name" value="EVE"/>
    <property type="match status" value="1"/>
</dbReference>
<dbReference type="OrthoDB" id="41445at2759"/>
<dbReference type="InParanoid" id="W2RQ74"/>
<feature type="region of interest" description="Disordered" evidence="5">
    <location>
        <begin position="393"/>
        <end position="451"/>
    </location>
</feature>
<evidence type="ECO:0000259" key="6">
    <source>
        <dbReference type="Pfam" id="PF01878"/>
    </source>
</evidence>